<evidence type="ECO:0000256" key="5">
    <source>
        <dbReference type="RuleBase" id="RU361140"/>
    </source>
</evidence>
<dbReference type="RefSeq" id="WP_085484149.1">
    <property type="nucleotide sequence ID" value="NZ_FXAY01000002.1"/>
</dbReference>
<dbReference type="SUPFAM" id="SSF56601">
    <property type="entry name" value="beta-lactamase/transpeptidase-like"/>
    <property type="match status" value="1"/>
</dbReference>
<dbReference type="PANTHER" id="PTHR35333:SF3">
    <property type="entry name" value="BETA-LACTAMASE-TYPE TRANSPEPTIDASE FOLD CONTAINING PROTEIN"/>
    <property type="match status" value="1"/>
</dbReference>
<evidence type="ECO:0000256" key="4">
    <source>
        <dbReference type="ARBA" id="ARBA00023251"/>
    </source>
</evidence>
<dbReference type="PROSITE" id="PS00146">
    <property type="entry name" value="BETA_LACTAMASE_A"/>
    <property type="match status" value="1"/>
</dbReference>
<dbReference type="Pfam" id="PF13354">
    <property type="entry name" value="Beta-lactamase2"/>
    <property type="match status" value="1"/>
</dbReference>
<evidence type="ECO:0000256" key="6">
    <source>
        <dbReference type="SAM" id="MobiDB-lite"/>
    </source>
</evidence>
<evidence type="ECO:0000313" key="9">
    <source>
        <dbReference type="Proteomes" id="UP000193244"/>
    </source>
</evidence>
<evidence type="ECO:0000256" key="1">
    <source>
        <dbReference type="ARBA" id="ARBA00009009"/>
    </source>
</evidence>
<sequence length="316" mass="32778">MRLSSRPARRIRSGGLVIAAGVTVLVLLGGCAASEAPAAPQTTSAPVTSTPPTVPNDPTPAFAELEQEFDARLGVYALDPDSRAEVAYRADERFAYASTFKALAVGILLKTVPDDQLDQLVTYDASELLPNSPVTEANVDSGMTLRAVAEAAVRFSDNTAGNIVLEKLGGPEGFTQALRELGDTTTSSDRIETDLNSAIPGDTRDTTTPRAFALDLATLLTTDALGAAQQAQLIDWMTGNATGAELIAAGLDAGWSVADKSGAGAYGTRNDIALLWPPSGSPIVLVVMSNRPAEDADYDNALIARAAEAALAGLGY</sequence>
<dbReference type="InterPro" id="IPR023650">
    <property type="entry name" value="Beta-lactam_class-A_AS"/>
</dbReference>
<dbReference type="EMBL" id="FXAY01000002">
    <property type="protein sequence ID" value="SMG25649.1"/>
    <property type="molecule type" value="Genomic_DNA"/>
</dbReference>
<dbReference type="GO" id="GO:0046677">
    <property type="term" value="P:response to antibiotic"/>
    <property type="evidence" value="ECO:0007669"/>
    <property type="project" value="UniProtKB-UniRule"/>
</dbReference>
<comment type="similarity">
    <text evidence="1 5">Belongs to the class-A beta-lactamase family.</text>
</comment>
<dbReference type="GO" id="GO:0008800">
    <property type="term" value="F:beta-lactamase activity"/>
    <property type="evidence" value="ECO:0007669"/>
    <property type="project" value="UniProtKB-UniRule"/>
</dbReference>
<protein>
    <recommendedName>
        <fullName evidence="2 5">Beta-lactamase</fullName>
        <ecNumber evidence="2 5">3.5.2.6</ecNumber>
    </recommendedName>
</protein>
<dbReference type="PROSITE" id="PS51257">
    <property type="entry name" value="PROKAR_LIPOPROTEIN"/>
    <property type="match status" value="1"/>
</dbReference>
<dbReference type="STRING" id="150121.SAMN06296010_1268"/>
<keyword evidence="3 5" id="KW-0378">Hydrolase</keyword>
<keyword evidence="9" id="KW-1185">Reference proteome</keyword>
<evidence type="ECO:0000313" key="8">
    <source>
        <dbReference type="EMBL" id="SMG25649.1"/>
    </source>
</evidence>
<dbReference type="OrthoDB" id="9784149at2"/>
<dbReference type="InterPro" id="IPR012338">
    <property type="entry name" value="Beta-lactam/transpept-like"/>
</dbReference>
<feature type="domain" description="Beta-lactamase class A catalytic" evidence="7">
    <location>
        <begin position="74"/>
        <end position="288"/>
    </location>
</feature>
<feature type="compositionally biased region" description="Low complexity" evidence="6">
    <location>
        <begin position="37"/>
        <end position="51"/>
    </location>
</feature>
<evidence type="ECO:0000256" key="3">
    <source>
        <dbReference type="ARBA" id="ARBA00022801"/>
    </source>
</evidence>
<dbReference type="InterPro" id="IPR000871">
    <property type="entry name" value="Beta-lactam_class-A"/>
</dbReference>
<organism evidence="8 9">
    <name type="scientific">Agreia pratensis</name>
    <dbReference type="NCBI Taxonomy" id="150121"/>
    <lineage>
        <taxon>Bacteria</taxon>
        <taxon>Bacillati</taxon>
        <taxon>Actinomycetota</taxon>
        <taxon>Actinomycetes</taxon>
        <taxon>Micrococcales</taxon>
        <taxon>Microbacteriaceae</taxon>
        <taxon>Agreia</taxon>
    </lineage>
</organism>
<accession>A0A1X7JDE5</accession>
<evidence type="ECO:0000256" key="2">
    <source>
        <dbReference type="ARBA" id="ARBA00012865"/>
    </source>
</evidence>
<gene>
    <name evidence="8" type="ORF">SAMN06296010_1268</name>
</gene>
<dbReference type="InterPro" id="IPR045155">
    <property type="entry name" value="Beta-lactam_cat"/>
</dbReference>
<keyword evidence="4 5" id="KW-0046">Antibiotic resistance</keyword>
<dbReference type="Proteomes" id="UP000193244">
    <property type="component" value="Unassembled WGS sequence"/>
</dbReference>
<dbReference type="GO" id="GO:0030655">
    <property type="term" value="P:beta-lactam antibiotic catabolic process"/>
    <property type="evidence" value="ECO:0007669"/>
    <property type="project" value="InterPro"/>
</dbReference>
<feature type="region of interest" description="Disordered" evidence="6">
    <location>
        <begin position="37"/>
        <end position="59"/>
    </location>
</feature>
<dbReference type="NCBIfam" id="NF033103">
    <property type="entry name" value="bla_class_A"/>
    <property type="match status" value="1"/>
</dbReference>
<dbReference type="PANTHER" id="PTHR35333">
    <property type="entry name" value="BETA-LACTAMASE"/>
    <property type="match status" value="1"/>
</dbReference>
<dbReference type="EC" id="3.5.2.6" evidence="2 5"/>
<comment type="catalytic activity">
    <reaction evidence="5">
        <text>a beta-lactam + H2O = a substituted beta-amino acid</text>
        <dbReference type="Rhea" id="RHEA:20401"/>
        <dbReference type="ChEBI" id="CHEBI:15377"/>
        <dbReference type="ChEBI" id="CHEBI:35627"/>
        <dbReference type="ChEBI" id="CHEBI:140347"/>
        <dbReference type="EC" id="3.5.2.6"/>
    </reaction>
</comment>
<dbReference type="PRINTS" id="PR00118">
    <property type="entry name" value="BLACTAMASEA"/>
</dbReference>
<dbReference type="AlphaFoldDB" id="A0A1X7JDE5"/>
<proteinExistence type="inferred from homology"/>
<name>A0A1X7JDE5_9MICO</name>
<evidence type="ECO:0000259" key="7">
    <source>
        <dbReference type="Pfam" id="PF13354"/>
    </source>
</evidence>
<dbReference type="Gene3D" id="3.40.710.10">
    <property type="entry name" value="DD-peptidase/beta-lactamase superfamily"/>
    <property type="match status" value="1"/>
</dbReference>
<reference evidence="9" key="1">
    <citation type="submission" date="2017-04" db="EMBL/GenBank/DDBJ databases">
        <authorList>
            <person name="Varghese N."/>
            <person name="Submissions S."/>
        </authorList>
    </citation>
    <scope>NUCLEOTIDE SEQUENCE [LARGE SCALE GENOMIC DNA]</scope>
    <source>
        <strain evidence="9">VKM Ac-2510</strain>
    </source>
</reference>